<proteinExistence type="predicted"/>
<keyword evidence="2" id="KW-1185">Reference proteome</keyword>
<dbReference type="EMBL" id="JADYXP020000004">
    <property type="protein sequence ID" value="KAL0126034.1"/>
    <property type="molecule type" value="Genomic_DNA"/>
</dbReference>
<organism evidence="1 2">
    <name type="scientific">Cardiocondyla obscurior</name>
    <dbReference type="NCBI Taxonomy" id="286306"/>
    <lineage>
        <taxon>Eukaryota</taxon>
        <taxon>Metazoa</taxon>
        <taxon>Ecdysozoa</taxon>
        <taxon>Arthropoda</taxon>
        <taxon>Hexapoda</taxon>
        <taxon>Insecta</taxon>
        <taxon>Pterygota</taxon>
        <taxon>Neoptera</taxon>
        <taxon>Endopterygota</taxon>
        <taxon>Hymenoptera</taxon>
        <taxon>Apocrita</taxon>
        <taxon>Aculeata</taxon>
        <taxon>Formicoidea</taxon>
        <taxon>Formicidae</taxon>
        <taxon>Myrmicinae</taxon>
        <taxon>Cardiocondyla</taxon>
    </lineage>
</organism>
<dbReference type="AlphaFoldDB" id="A0AAW2GFV6"/>
<evidence type="ECO:0000313" key="1">
    <source>
        <dbReference type="EMBL" id="KAL0126034.1"/>
    </source>
</evidence>
<gene>
    <name evidence="1" type="ORF">PUN28_004846</name>
</gene>
<sequence length="101" mass="11517">MVIAIKPCARSIKVRGFTFRTRLSSRWNRSKSLLCILFAIIARIFAGVSYTSVRLCLIRLAARSRYNKARAVCGQHLVASRECRANINYPNRRQSGCELCH</sequence>
<dbReference type="Proteomes" id="UP001430953">
    <property type="component" value="Unassembled WGS sequence"/>
</dbReference>
<name>A0AAW2GFV6_9HYME</name>
<comment type="caution">
    <text evidence="1">The sequence shown here is derived from an EMBL/GenBank/DDBJ whole genome shotgun (WGS) entry which is preliminary data.</text>
</comment>
<accession>A0AAW2GFV6</accession>
<protein>
    <submittedName>
        <fullName evidence="1">Uncharacterized protein</fullName>
    </submittedName>
</protein>
<evidence type="ECO:0000313" key="2">
    <source>
        <dbReference type="Proteomes" id="UP001430953"/>
    </source>
</evidence>
<reference evidence="1 2" key="1">
    <citation type="submission" date="2023-03" db="EMBL/GenBank/DDBJ databases">
        <title>High recombination rates correlate with genetic variation in Cardiocondyla obscurior ants.</title>
        <authorList>
            <person name="Errbii M."/>
        </authorList>
    </citation>
    <scope>NUCLEOTIDE SEQUENCE [LARGE SCALE GENOMIC DNA]</scope>
    <source>
        <strain evidence="1">Alpha-2009</strain>
        <tissue evidence="1">Whole body</tissue>
    </source>
</reference>